<keyword evidence="1" id="KW-0472">Membrane</keyword>
<dbReference type="OrthoDB" id="930609at2"/>
<evidence type="ECO:0000259" key="2">
    <source>
        <dbReference type="PROSITE" id="PS50994"/>
    </source>
</evidence>
<dbReference type="SUPFAM" id="SSF46689">
    <property type="entry name" value="Homeodomain-like"/>
    <property type="match status" value="1"/>
</dbReference>
<dbReference type="InterPro" id="IPR009057">
    <property type="entry name" value="Homeodomain-like_sf"/>
</dbReference>
<dbReference type="RefSeq" id="WP_069293122.1">
    <property type="nucleotide sequence ID" value="NZ_CP140110.1"/>
</dbReference>
<keyword evidence="1" id="KW-1133">Transmembrane helix</keyword>
<feature type="transmembrane region" description="Helical" evidence="1">
    <location>
        <begin position="191"/>
        <end position="209"/>
    </location>
</feature>
<gene>
    <name evidence="3" type="ORF">A4H02_05240</name>
</gene>
<keyword evidence="4" id="KW-1185">Reference proteome</keyword>
<evidence type="ECO:0000313" key="3">
    <source>
        <dbReference type="EMBL" id="ODN30439.1"/>
    </source>
</evidence>
<keyword evidence="1" id="KW-0812">Transmembrane</keyword>
<dbReference type="InterPro" id="IPR001584">
    <property type="entry name" value="Integrase_cat-core"/>
</dbReference>
<protein>
    <submittedName>
        <fullName evidence="3">Transposase</fullName>
    </submittedName>
</protein>
<organism evidence="3 4">
    <name type="scientific">Fervidobacterium thailandense</name>
    <dbReference type="NCBI Taxonomy" id="1008305"/>
    <lineage>
        <taxon>Bacteria</taxon>
        <taxon>Thermotogati</taxon>
        <taxon>Thermotogota</taxon>
        <taxon>Thermotogae</taxon>
        <taxon>Thermotogales</taxon>
        <taxon>Fervidobacteriaceae</taxon>
        <taxon>Fervidobacterium</taxon>
    </lineage>
</organism>
<accession>A0A1E3G2G3</accession>
<reference evidence="4" key="1">
    <citation type="submission" date="2016-04" db="EMBL/GenBank/DDBJ databases">
        <title>The genome sequence project of a novel Fervidobacterium isolate from a hot spring in Thailand.</title>
        <authorList>
            <person name="Gonzalez J.M."/>
            <person name="Cuecas A."/>
            <person name="Kanoksilapatham W."/>
        </authorList>
    </citation>
    <scope>NUCLEOTIDE SEQUENCE [LARGE SCALE GENOMIC DNA]</scope>
    <source>
        <strain evidence="4">FC2004</strain>
    </source>
</reference>
<dbReference type="Proteomes" id="UP000094570">
    <property type="component" value="Unassembled WGS sequence"/>
</dbReference>
<comment type="caution">
    <text evidence="3">The sequence shown here is derived from an EMBL/GenBank/DDBJ whole genome shotgun (WGS) entry which is preliminary data.</text>
</comment>
<name>A0A1E3G2G3_9BACT</name>
<sequence>MNIISYHELRKLSPQKAREVVRKVFEANNRNVSKTAKILGIARATVRRAVYDCLEDKSRRPKNSPKKLKSEFEDIIVEEAKRTGFRYRRLSTYLQKKYGLVISENTIKSVLKRNKVPKKTRKTKKGERSLYDYEALIPFSEFQLDTKHLLDKESLPKEVYEHMKNYRLPRYEWNMIDVATRTRFTAYSYELNSTFGFMFISIVALWLRVHNVRGRMKIRMDNGMEFCGGSERKLNEWNEIFEKLDLQLSPIPPRAKHMMGVIENTHRADDEYFLMIHAERCKRKEEFLDKAQRWQDTWNKARPNNGKGMKGMTPYEKFRESKIMVSGHVYEYPVVLLEEVFRKVGSLYYLFNKLTGKYVFTNCHTNR</sequence>
<dbReference type="GO" id="GO:0003676">
    <property type="term" value="F:nucleic acid binding"/>
    <property type="evidence" value="ECO:0007669"/>
    <property type="project" value="InterPro"/>
</dbReference>
<dbReference type="Gene3D" id="1.10.10.60">
    <property type="entry name" value="Homeodomain-like"/>
    <property type="match status" value="1"/>
</dbReference>
<dbReference type="PROSITE" id="PS50994">
    <property type="entry name" value="INTEGRASE"/>
    <property type="match status" value="1"/>
</dbReference>
<dbReference type="AlphaFoldDB" id="A0A1E3G2G3"/>
<dbReference type="Gene3D" id="3.30.420.10">
    <property type="entry name" value="Ribonuclease H-like superfamily/Ribonuclease H"/>
    <property type="match status" value="1"/>
</dbReference>
<feature type="domain" description="Integrase catalytic" evidence="2">
    <location>
        <begin position="134"/>
        <end position="322"/>
    </location>
</feature>
<dbReference type="STRING" id="1008305.A4H02_05240"/>
<dbReference type="InterPro" id="IPR012337">
    <property type="entry name" value="RNaseH-like_sf"/>
</dbReference>
<evidence type="ECO:0000313" key="4">
    <source>
        <dbReference type="Proteomes" id="UP000094570"/>
    </source>
</evidence>
<dbReference type="EMBL" id="LWAF01000006">
    <property type="protein sequence ID" value="ODN30439.1"/>
    <property type="molecule type" value="Genomic_DNA"/>
</dbReference>
<evidence type="ECO:0000256" key="1">
    <source>
        <dbReference type="SAM" id="Phobius"/>
    </source>
</evidence>
<dbReference type="SUPFAM" id="SSF53098">
    <property type="entry name" value="Ribonuclease H-like"/>
    <property type="match status" value="1"/>
</dbReference>
<proteinExistence type="predicted"/>
<dbReference type="GO" id="GO:0015074">
    <property type="term" value="P:DNA integration"/>
    <property type="evidence" value="ECO:0007669"/>
    <property type="project" value="InterPro"/>
</dbReference>
<dbReference type="InterPro" id="IPR036397">
    <property type="entry name" value="RNaseH_sf"/>
</dbReference>